<evidence type="ECO:0000313" key="3">
    <source>
        <dbReference type="Proteomes" id="UP000008311"/>
    </source>
</evidence>
<evidence type="ECO:0000313" key="2">
    <source>
        <dbReference type="EMBL" id="EEF50587.1"/>
    </source>
</evidence>
<evidence type="ECO:0008006" key="4">
    <source>
        <dbReference type="Google" id="ProtNLM"/>
    </source>
</evidence>
<feature type="compositionally biased region" description="Basic and acidic residues" evidence="1">
    <location>
        <begin position="30"/>
        <end position="39"/>
    </location>
</feature>
<name>B9RDX9_RICCO</name>
<dbReference type="Proteomes" id="UP000008311">
    <property type="component" value="Unassembled WGS sequence"/>
</dbReference>
<protein>
    <recommendedName>
        <fullName evidence="4">CCHC-type domain-containing protein</fullName>
    </recommendedName>
</protein>
<accession>B9RDX9</accession>
<gene>
    <name evidence="2" type="ORF">RCOM_1616640</name>
</gene>
<dbReference type="InParanoid" id="B9RDX9"/>
<sequence length="87" mass="9772">MKGKIIWSETGLPVLEPASARKMLDIPKKVRRKNKEEPKKVRKLSRKSHVMSCGLCNNKGHNRKGCPNMPAAPKSTSSRKQQAPKHT</sequence>
<keyword evidence="3" id="KW-1185">Reference proteome</keyword>
<organism evidence="2 3">
    <name type="scientific">Ricinus communis</name>
    <name type="common">Castor bean</name>
    <dbReference type="NCBI Taxonomy" id="3988"/>
    <lineage>
        <taxon>Eukaryota</taxon>
        <taxon>Viridiplantae</taxon>
        <taxon>Streptophyta</taxon>
        <taxon>Embryophyta</taxon>
        <taxon>Tracheophyta</taxon>
        <taxon>Spermatophyta</taxon>
        <taxon>Magnoliopsida</taxon>
        <taxon>eudicotyledons</taxon>
        <taxon>Gunneridae</taxon>
        <taxon>Pentapetalae</taxon>
        <taxon>rosids</taxon>
        <taxon>fabids</taxon>
        <taxon>Malpighiales</taxon>
        <taxon>Euphorbiaceae</taxon>
        <taxon>Acalyphoideae</taxon>
        <taxon>Acalypheae</taxon>
        <taxon>Ricinus</taxon>
    </lineage>
</organism>
<dbReference type="AlphaFoldDB" id="B9RDX9"/>
<proteinExistence type="predicted"/>
<feature type="compositionally biased region" description="Basic residues" evidence="1">
    <location>
        <begin position="40"/>
        <end position="49"/>
    </location>
</feature>
<feature type="region of interest" description="Disordered" evidence="1">
    <location>
        <begin position="30"/>
        <end position="87"/>
    </location>
</feature>
<evidence type="ECO:0000256" key="1">
    <source>
        <dbReference type="SAM" id="MobiDB-lite"/>
    </source>
</evidence>
<dbReference type="EMBL" id="EQ973775">
    <property type="protein sequence ID" value="EEF50587.1"/>
    <property type="molecule type" value="Genomic_DNA"/>
</dbReference>
<reference evidence="3" key="1">
    <citation type="journal article" date="2010" name="Nat. Biotechnol.">
        <title>Draft genome sequence of the oilseed species Ricinus communis.</title>
        <authorList>
            <person name="Chan A.P."/>
            <person name="Crabtree J."/>
            <person name="Zhao Q."/>
            <person name="Lorenzi H."/>
            <person name="Orvis J."/>
            <person name="Puiu D."/>
            <person name="Melake-Berhan A."/>
            <person name="Jones K.M."/>
            <person name="Redman J."/>
            <person name="Chen G."/>
            <person name="Cahoon E.B."/>
            <person name="Gedil M."/>
            <person name="Stanke M."/>
            <person name="Haas B.J."/>
            <person name="Wortman J.R."/>
            <person name="Fraser-Liggett C.M."/>
            <person name="Ravel J."/>
            <person name="Rabinowicz P.D."/>
        </authorList>
    </citation>
    <scope>NUCLEOTIDE SEQUENCE [LARGE SCALE GENOMIC DNA]</scope>
    <source>
        <strain evidence="3">cv. Hale</strain>
    </source>
</reference>